<gene>
    <name evidence="7" type="ORF">IOD40_03720</name>
</gene>
<evidence type="ECO:0008006" key="9">
    <source>
        <dbReference type="Google" id="ProtNLM"/>
    </source>
</evidence>
<accession>A0ABS0S902</accession>
<name>A0ABS0S902_9HYPH</name>
<dbReference type="Gene3D" id="1.10.3730.20">
    <property type="match status" value="1"/>
</dbReference>
<dbReference type="Proteomes" id="UP000601789">
    <property type="component" value="Unassembled WGS sequence"/>
</dbReference>
<dbReference type="InterPro" id="IPR037185">
    <property type="entry name" value="EmrE-like"/>
</dbReference>
<evidence type="ECO:0000256" key="2">
    <source>
        <dbReference type="ARBA" id="ARBA00022475"/>
    </source>
</evidence>
<comment type="caution">
    <text evidence="7">The sequence shown here is derived from an EMBL/GenBank/DDBJ whole genome shotgun (WGS) entry which is preliminary data.</text>
</comment>
<keyword evidence="5 6" id="KW-0472">Membrane</keyword>
<keyword evidence="4 6" id="KW-1133">Transmembrane helix</keyword>
<dbReference type="EMBL" id="JADGMQ010000002">
    <property type="protein sequence ID" value="MBI1619773.1"/>
    <property type="molecule type" value="Genomic_DNA"/>
</dbReference>
<organism evidence="7 8">
    <name type="scientific">Aquamicrobium zhengzhouense</name>
    <dbReference type="NCBI Taxonomy" id="2781738"/>
    <lineage>
        <taxon>Bacteria</taxon>
        <taxon>Pseudomonadati</taxon>
        <taxon>Pseudomonadota</taxon>
        <taxon>Alphaproteobacteria</taxon>
        <taxon>Hyphomicrobiales</taxon>
        <taxon>Phyllobacteriaceae</taxon>
        <taxon>Aquamicrobium</taxon>
    </lineage>
</organism>
<dbReference type="SUPFAM" id="SSF103481">
    <property type="entry name" value="Multidrug resistance efflux transporter EmrE"/>
    <property type="match status" value="1"/>
</dbReference>
<feature type="transmembrane region" description="Helical" evidence="6">
    <location>
        <begin position="70"/>
        <end position="91"/>
    </location>
</feature>
<evidence type="ECO:0000256" key="5">
    <source>
        <dbReference type="ARBA" id="ARBA00023136"/>
    </source>
</evidence>
<sequence>MAWIFLIIAVLSNITSNVMFKLAMGAFPQERTFETLLRFAVNPYLWAGGMACVLLLGCYLLALRDLSLMMSYVFVISLSMVGITTASVVFFGDPLSLKAGFGAALVIAGVSLIASANHESPAEETSGAQHVEVAAR</sequence>
<evidence type="ECO:0000313" key="7">
    <source>
        <dbReference type="EMBL" id="MBI1619773.1"/>
    </source>
</evidence>
<dbReference type="PANTHER" id="PTHR30561">
    <property type="entry name" value="SMR FAMILY PROTON-DEPENDENT DRUG EFFLUX TRANSPORTER SUGE"/>
    <property type="match status" value="1"/>
</dbReference>
<evidence type="ECO:0000256" key="6">
    <source>
        <dbReference type="SAM" id="Phobius"/>
    </source>
</evidence>
<protein>
    <recommendedName>
        <fullName evidence="9">Multidrug transporter EmrE</fullName>
    </recommendedName>
</protein>
<evidence type="ECO:0000313" key="8">
    <source>
        <dbReference type="Proteomes" id="UP000601789"/>
    </source>
</evidence>
<comment type="subcellular location">
    <subcellularLocation>
        <location evidence="1">Cell membrane</location>
        <topology evidence="1">Multi-pass membrane protein</topology>
    </subcellularLocation>
</comment>
<dbReference type="RefSeq" id="WP_198474480.1">
    <property type="nucleotide sequence ID" value="NZ_JADGMQ010000002.1"/>
</dbReference>
<keyword evidence="8" id="KW-1185">Reference proteome</keyword>
<evidence type="ECO:0000256" key="4">
    <source>
        <dbReference type="ARBA" id="ARBA00022989"/>
    </source>
</evidence>
<keyword evidence="2" id="KW-1003">Cell membrane</keyword>
<dbReference type="PANTHER" id="PTHR30561:SF9">
    <property type="entry name" value="4-AMINO-4-DEOXY-L-ARABINOSE-PHOSPHOUNDECAPRENOL FLIPPASE SUBUNIT ARNF-RELATED"/>
    <property type="match status" value="1"/>
</dbReference>
<evidence type="ECO:0000256" key="3">
    <source>
        <dbReference type="ARBA" id="ARBA00022692"/>
    </source>
</evidence>
<feature type="transmembrane region" description="Helical" evidence="6">
    <location>
        <begin position="44"/>
        <end position="63"/>
    </location>
</feature>
<evidence type="ECO:0000256" key="1">
    <source>
        <dbReference type="ARBA" id="ARBA00004651"/>
    </source>
</evidence>
<reference evidence="7 8" key="1">
    <citation type="submission" date="2020-10" db="EMBL/GenBank/DDBJ databases">
        <title>Aquamicrobium zhengzhouensis sp. nov., a exopolysaccharide producing bacterium isolated from farmland soil.</title>
        <authorList>
            <person name="Wang X."/>
        </authorList>
    </citation>
    <scope>NUCLEOTIDE SEQUENCE [LARGE SCALE GENOMIC DNA]</scope>
    <source>
        <strain evidence="8">cd-1</strain>
    </source>
</reference>
<keyword evidence="3 6" id="KW-0812">Transmembrane</keyword>
<dbReference type="InterPro" id="IPR000390">
    <property type="entry name" value="Small_drug/metabolite_transptr"/>
</dbReference>
<proteinExistence type="predicted"/>